<dbReference type="AlphaFoldDB" id="A0A4Y2CUL3"/>
<protein>
    <submittedName>
        <fullName evidence="2">Uncharacterized protein</fullName>
    </submittedName>
</protein>
<organism evidence="2 3">
    <name type="scientific">Araneus ventricosus</name>
    <name type="common">Orbweaver spider</name>
    <name type="synonym">Epeira ventricosa</name>
    <dbReference type="NCBI Taxonomy" id="182803"/>
    <lineage>
        <taxon>Eukaryota</taxon>
        <taxon>Metazoa</taxon>
        <taxon>Ecdysozoa</taxon>
        <taxon>Arthropoda</taxon>
        <taxon>Chelicerata</taxon>
        <taxon>Arachnida</taxon>
        <taxon>Araneae</taxon>
        <taxon>Araneomorphae</taxon>
        <taxon>Entelegynae</taxon>
        <taxon>Araneoidea</taxon>
        <taxon>Araneidae</taxon>
        <taxon>Araneus</taxon>
    </lineage>
</organism>
<reference evidence="2 3" key="1">
    <citation type="journal article" date="2019" name="Sci. Rep.">
        <title>Orb-weaving spider Araneus ventricosus genome elucidates the spidroin gene catalogue.</title>
        <authorList>
            <person name="Kono N."/>
            <person name="Nakamura H."/>
            <person name="Ohtoshi R."/>
            <person name="Moran D.A.P."/>
            <person name="Shinohara A."/>
            <person name="Yoshida Y."/>
            <person name="Fujiwara M."/>
            <person name="Mori M."/>
            <person name="Tomita M."/>
            <person name="Arakawa K."/>
        </authorList>
    </citation>
    <scope>NUCLEOTIDE SEQUENCE [LARGE SCALE GENOMIC DNA]</scope>
</reference>
<evidence type="ECO:0000313" key="3">
    <source>
        <dbReference type="Proteomes" id="UP000499080"/>
    </source>
</evidence>
<name>A0A4Y2CUL3_ARAVE</name>
<sequence>MTIKPEPCTFINIGTELVIDAIGYSKRVIQMYWSKSLVTLILAVATLATAAPFAPFEEIHKPLPYTFGYKIKDKHGEQHREETGTPLAVEGLPFDVPASYAEPLLGGAIAGYDSRFGA</sequence>
<gene>
    <name evidence="2" type="ORF">AVEN_214495_1</name>
</gene>
<proteinExistence type="predicted"/>
<keyword evidence="1" id="KW-1133">Transmembrane helix</keyword>
<keyword evidence="3" id="KW-1185">Reference proteome</keyword>
<accession>A0A4Y2CUL3</accession>
<evidence type="ECO:0000313" key="2">
    <source>
        <dbReference type="EMBL" id="GBM08171.1"/>
    </source>
</evidence>
<comment type="caution">
    <text evidence="2">The sequence shown here is derived from an EMBL/GenBank/DDBJ whole genome shotgun (WGS) entry which is preliminary data.</text>
</comment>
<keyword evidence="1" id="KW-0812">Transmembrane</keyword>
<evidence type="ECO:0000256" key="1">
    <source>
        <dbReference type="SAM" id="Phobius"/>
    </source>
</evidence>
<keyword evidence="1" id="KW-0472">Membrane</keyword>
<dbReference type="EMBL" id="BGPR01000252">
    <property type="protein sequence ID" value="GBM08171.1"/>
    <property type="molecule type" value="Genomic_DNA"/>
</dbReference>
<feature type="transmembrane region" description="Helical" evidence="1">
    <location>
        <begin position="36"/>
        <end position="56"/>
    </location>
</feature>
<dbReference type="Proteomes" id="UP000499080">
    <property type="component" value="Unassembled WGS sequence"/>
</dbReference>